<evidence type="ECO:0000256" key="3">
    <source>
        <dbReference type="ARBA" id="ARBA00022723"/>
    </source>
</evidence>
<feature type="domain" description="Fumarylacetoacetase-like C-terminal" evidence="5">
    <location>
        <begin position="73"/>
        <end position="279"/>
    </location>
</feature>
<keyword evidence="10" id="KW-1185">Reference proteome</keyword>
<sequence length="284" mass="30047">MKLATLRLDGQQCVGIVSDQGIAVLPLSTGIDAGALIAAGLSPEQWRNLAAEATPVPATAEVSYLPPVINPRKILCVGLNYADHTKESPYEQPDYPTLFLRVPTSLVGHGGAIVRPQASDSLDFEGELAVIIGKGGRHIARESALSHVFGYSIFNDGSVREYQFKSPQWTVGKNFDATGGFGPILVTADELPAGAAGLRLETRLNGQMVQSANTSDMLHDVPSLISIISEAITLEPGDVIVAGTPSGIGWARSPRLLMRHGDLCEVSIEGIGTLSNPIVDESTR</sequence>
<dbReference type="Proteomes" id="UP000623307">
    <property type="component" value="Chromosome 2"/>
</dbReference>
<dbReference type="GO" id="GO:0016787">
    <property type="term" value="F:hydrolase activity"/>
    <property type="evidence" value="ECO:0007669"/>
    <property type="project" value="UniProtKB-KW"/>
</dbReference>
<dbReference type="EMBL" id="OGUS01000115">
    <property type="protein sequence ID" value="SPC12420.1"/>
    <property type="molecule type" value="Genomic_DNA"/>
</dbReference>
<name>A0A375FYP9_9BURK</name>
<keyword evidence="4 6" id="KW-0378">Hydrolase</keyword>
<proteinExistence type="inferred from homology"/>
<gene>
    <name evidence="8" type="ORF">CO2235_150075</name>
    <name evidence="7" type="ORF">CO2235_U600045</name>
    <name evidence="6" type="ORF">JTE92_20650</name>
</gene>
<dbReference type="GO" id="GO:0019752">
    <property type="term" value="P:carboxylic acid metabolic process"/>
    <property type="evidence" value="ECO:0007669"/>
    <property type="project" value="UniProtKB-ARBA"/>
</dbReference>
<organism evidence="8">
    <name type="scientific">Cupriavidus oxalaticus</name>
    <dbReference type="NCBI Taxonomy" id="96344"/>
    <lineage>
        <taxon>Bacteria</taxon>
        <taxon>Pseudomonadati</taxon>
        <taxon>Pseudomonadota</taxon>
        <taxon>Betaproteobacteria</taxon>
        <taxon>Burkholderiales</taxon>
        <taxon>Burkholderiaceae</taxon>
        <taxon>Cupriavidus</taxon>
    </lineage>
</organism>
<evidence type="ECO:0000256" key="1">
    <source>
        <dbReference type="ARBA" id="ARBA00001946"/>
    </source>
</evidence>
<dbReference type="EMBL" id="OGUS01000066">
    <property type="protein sequence ID" value="SPC06600.1"/>
    <property type="molecule type" value="Genomic_DNA"/>
</dbReference>
<dbReference type="PANTHER" id="PTHR42796:SF4">
    <property type="entry name" value="FUMARYLACETOACETATE HYDROLASE DOMAIN-CONTAINING PROTEIN 2A"/>
    <property type="match status" value="1"/>
</dbReference>
<dbReference type="FunFam" id="3.90.850.10:FF:000002">
    <property type="entry name" value="2-hydroxyhepta-2,4-diene-1,7-dioate isomerase"/>
    <property type="match status" value="1"/>
</dbReference>
<keyword evidence="3" id="KW-0479">Metal-binding</keyword>
<dbReference type="InterPro" id="IPR051121">
    <property type="entry name" value="FAH"/>
</dbReference>
<dbReference type="Gene3D" id="3.90.850.10">
    <property type="entry name" value="Fumarylacetoacetase-like, C-terminal domain"/>
    <property type="match status" value="1"/>
</dbReference>
<reference evidence="6 10" key="3">
    <citation type="submission" date="2021-02" db="EMBL/GenBank/DDBJ databases">
        <title>Complete Genome Sequence of Cupriavidus oxalaticus Strain Ox1, a Soil Oxalate-Degrading Species.</title>
        <authorList>
            <person name="Palmieri F."/>
            <person name="Udriet P."/>
            <person name="Deuasquier M."/>
            <person name="Beaudoing E."/>
            <person name="Johnson S.L."/>
            <person name="Davenport K.W."/>
            <person name="Chain P.S."/>
            <person name="Bindschedler S."/>
            <person name="Junier P."/>
        </authorList>
    </citation>
    <scope>NUCLEOTIDE SEQUENCE [LARGE SCALE GENOMIC DNA]</scope>
    <source>
        <strain evidence="6 10">Ox1</strain>
    </source>
</reference>
<dbReference type="Pfam" id="PF01557">
    <property type="entry name" value="FAA_hydrolase"/>
    <property type="match status" value="1"/>
</dbReference>
<evidence type="ECO:0000313" key="9">
    <source>
        <dbReference type="Proteomes" id="UP000256862"/>
    </source>
</evidence>
<accession>A0A375FYP9</accession>
<reference evidence="8" key="2">
    <citation type="submission" date="2018-01" db="EMBL/GenBank/DDBJ databases">
        <authorList>
            <person name="Clerissi C."/>
        </authorList>
    </citation>
    <scope>NUCLEOTIDE SEQUENCE</scope>
    <source>
        <strain evidence="8">Cupriavidus oxalaticus LMG 2235</strain>
    </source>
</reference>
<dbReference type="InterPro" id="IPR011234">
    <property type="entry name" value="Fumarylacetoacetase-like_C"/>
</dbReference>
<evidence type="ECO:0000256" key="2">
    <source>
        <dbReference type="ARBA" id="ARBA00010211"/>
    </source>
</evidence>
<comment type="cofactor">
    <cofactor evidence="1">
        <name>Mg(2+)</name>
        <dbReference type="ChEBI" id="CHEBI:18420"/>
    </cofactor>
</comment>
<dbReference type="RefSeq" id="WP_063238876.1">
    <property type="nucleotide sequence ID" value="NZ_CP069810.1"/>
</dbReference>
<dbReference type="AlphaFoldDB" id="A0A375FYP9"/>
<dbReference type="PANTHER" id="PTHR42796">
    <property type="entry name" value="FUMARYLACETOACETATE HYDROLASE DOMAIN-CONTAINING PROTEIN 2A-RELATED"/>
    <property type="match status" value="1"/>
</dbReference>
<evidence type="ECO:0000256" key="4">
    <source>
        <dbReference type="ARBA" id="ARBA00022801"/>
    </source>
</evidence>
<dbReference type="GO" id="GO:0046872">
    <property type="term" value="F:metal ion binding"/>
    <property type="evidence" value="ECO:0007669"/>
    <property type="project" value="UniProtKB-KW"/>
</dbReference>
<dbReference type="GeneID" id="303491966"/>
<dbReference type="InterPro" id="IPR036663">
    <property type="entry name" value="Fumarylacetoacetase_C_sf"/>
</dbReference>
<dbReference type="Proteomes" id="UP000256862">
    <property type="component" value="Chromosome CO2235"/>
</dbReference>
<dbReference type="GO" id="GO:0016853">
    <property type="term" value="F:isomerase activity"/>
    <property type="evidence" value="ECO:0007669"/>
    <property type="project" value="UniProtKB-ARBA"/>
</dbReference>
<dbReference type="EMBL" id="CP069812">
    <property type="protein sequence ID" value="QRQ95813.1"/>
    <property type="molecule type" value="Genomic_DNA"/>
</dbReference>
<protein>
    <submittedName>
        <fullName evidence="7">5-oxopent-3-ene-1,2,5-tricarboxylate decarboxylase</fullName>
    </submittedName>
    <submittedName>
        <fullName evidence="6">Fumarylacetoacetate hydrolase family protein</fullName>
    </submittedName>
</protein>
<dbReference type="SUPFAM" id="SSF56529">
    <property type="entry name" value="FAH"/>
    <property type="match status" value="1"/>
</dbReference>
<evidence type="ECO:0000259" key="5">
    <source>
        <dbReference type="Pfam" id="PF01557"/>
    </source>
</evidence>
<evidence type="ECO:0000313" key="7">
    <source>
        <dbReference type="EMBL" id="SPC06600.1"/>
    </source>
</evidence>
<evidence type="ECO:0000313" key="6">
    <source>
        <dbReference type="EMBL" id="QRQ95813.1"/>
    </source>
</evidence>
<evidence type="ECO:0000313" key="8">
    <source>
        <dbReference type="EMBL" id="SPC12420.1"/>
    </source>
</evidence>
<evidence type="ECO:0000313" key="10">
    <source>
        <dbReference type="Proteomes" id="UP000623307"/>
    </source>
</evidence>
<comment type="similarity">
    <text evidence="2">Belongs to the FAH family.</text>
</comment>
<dbReference type="OrthoDB" id="9805307at2"/>
<reference evidence="9" key="1">
    <citation type="submission" date="2018-01" db="EMBL/GenBank/DDBJ databases">
        <authorList>
            <person name="Gaut B.S."/>
            <person name="Morton B.R."/>
            <person name="Clegg M.T."/>
            <person name="Duvall M.R."/>
        </authorList>
    </citation>
    <scope>NUCLEOTIDE SEQUENCE [LARGE SCALE GENOMIC DNA]</scope>
</reference>